<dbReference type="InterPro" id="IPR010982">
    <property type="entry name" value="Lambda_DNA-bd_dom_sf"/>
</dbReference>
<dbReference type="InterPro" id="IPR015927">
    <property type="entry name" value="Peptidase_S24_S26A/B/C"/>
</dbReference>
<dbReference type="InterPro" id="IPR039418">
    <property type="entry name" value="LexA-like"/>
</dbReference>
<dbReference type="PANTHER" id="PTHR40661:SF3">
    <property type="entry name" value="FELS-1 PROPHAGE TRANSCRIPTIONAL REGULATOR"/>
    <property type="match status" value="1"/>
</dbReference>
<dbReference type="CDD" id="cd00093">
    <property type="entry name" value="HTH_XRE"/>
    <property type="match status" value="1"/>
</dbReference>
<feature type="domain" description="Bacteriophage CI repressor N-terminal" evidence="5">
    <location>
        <begin position="30"/>
        <end position="73"/>
    </location>
</feature>
<dbReference type="Gene3D" id="2.10.109.10">
    <property type="entry name" value="Umud Fragment, subunit A"/>
    <property type="match status" value="1"/>
</dbReference>
<evidence type="ECO:0000256" key="3">
    <source>
        <dbReference type="ARBA" id="ARBA00023163"/>
    </source>
</evidence>
<dbReference type="EMBL" id="FLUO01000002">
    <property type="protein sequence ID" value="SBW12236.1"/>
    <property type="molecule type" value="Genomic_DNA"/>
</dbReference>
<dbReference type="GO" id="GO:0003677">
    <property type="term" value="F:DNA binding"/>
    <property type="evidence" value="ECO:0007669"/>
    <property type="project" value="UniProtKB-KW"/>
</dbReference>
<accession>A0A212KKI8</accession>
<sequence>MSIEGDPAAVPEFRNRLSLLIGEEDPFGWAKRVGIPSSTFDRIWNAGTTPKAPHLVRISEAAGVSIDWLLTGRPAAAHWGMPEGSPHDFVPIPWLQVPGSDTIARGLAVGRLALDRNWLRRAGCPHAETVAMATAVGDSMEPTIRDGDLLLVDTGVTDFRDDAIYLLALGATFRIKRVQRLLNGSVVVKSDNPAYATETLSPEDAAATRCLGRVRWMGRVC</sequence>
<protein>
    <submittedName>
        <fullName evidence="6">Putative Repressor protein CI</fullName>
    </submittedName>
</protein>
<dbReference type="Gene3D" id="1.10.260.40">
    <property type="entry name" value="lambda repressor-like DNA-binding domains"/>
    <property type="match status" value="1"/>
</dbReference>
<keyword evidence="1" id="KW-0805">Transcription regulation</keyword>
<evidence type="ECO:0000256" key="2">
    <source>
        <dbReference type="ARBA" id="ARBA00023125"/>
    </source>
</evidence>
<dbReference type="AlphaFoldDB" id="A0A212KKI8"/>
<dbReference type="InterPro" id="IPR036286">
    <property type="entry name" value="LexA/Signal_pep-like_sf"/>
</dbReference>
<keyword evidence="2" id="KW-0238">DNA-binding</keyword>
<proteinExistence type="predicted"/>
<evidence type="ECO:0000259" key="5">
    <source>
        <dbReference type="Pfam" id="PF07022"/>
    </source>
</evidence>
<gene>
    <name evidence="6" type="ORF">KL86APRO_20511</name>
</gene>
<dbReference type="GO" id="GO:0045892">
    <property type="term" value="P:negative regulation of DNA-templated transcription"/>
    <property type="evidence" value="ECO:0007669"/>
    <property type="project" value="InterPro"/>
</dbReference>
<reference evidence="6" key="1">
    <citation type="submission" date="2016-04" db="EMBL/GenBank/DDBJ databases">
        <authorList>
            <person name="Evans L.H."/>
            <person name="Alamgir A."/>
            <person name="Owens N."/>
            <person name="Weber N.D."/>
            <person name="Virtaneva K."/>
            <person name="Barbian K."/>
            <person name="Babar A."/>
            <person name="Rosenke K."/>
        </authorList>
    </citation>
    <scope>NUCLEOTIDE SEQUENCE</scope>
    <source>
        <strain evidence="6">86</strain>
    </source>
</reference>
<organism evidence="6">
    <name type="scientific">uncultured Alphaproteobacteria bacterium</name>
    <dbReference type="NCBI Taxonomy" id="91750"/>
    <lineage>
        <taxon>Bacteria</taxon>
        <taxon>Pseudomonadati</taxon>
        <taxon>Pseudomonadota</taxon>
        <taxon>Alphaproteobacteria</taxon>
        <taxon>environmental samples</taxon>
    </lineage>
</organism>
<dbReference type="SUPFAM" id="SSF47413">
    <property type="entry name" value="lambda repressor-like DNA-binding domains"/>
    <property type="match status" value="1"/>
</dbReference>
<evidence type="ECO:0000259" key="4">
    <source>
        <dbReference type="Pfam" id="PF00717"/>
    </source>
</evidence>
<feature type="domain" description="Peptidase S24/S26A/S26B/S26C" evidence="4">
    <location>
        <begin position="110"/>
        <end position="213"/>
    </location>
</feature>
<name>A0A212KKI8_9PROT</name>
<dbReference type="CDD" id="cd06529">
    <property type="entry name" value="S24_LexA-like"/>
    <property type="match status" value="1"/>
</dbReference>
<dbReference type="InterPro" id="IPR001387">
    <property type="entry name" value="Cro/C1-type_HTH"/>
</dbReference>
<dbReference type="SUPFAM" id="SSF51306">
    <property type="entry name" value="LexA/Signal peptidase"/>
    <property type="match status" value="1"/>
</dbReference>
<dbReference type="Pfam" id="PF00717">
    <property type="entry name" value="Peptidase_S24"/>
    <property type="match status" value="1"/>
</dbReference>
<evidence type="ECO:0000256" key="1">
    <source>
        <dbReference type="ARBA" id="ARBA00023015"/>
    </source>
</evidence>
<dbReference type="InterPro" id="IPR010744">
    <property type="entry name" value="Phage_CI_N"/>
</dbReference>
<dbReference type="Pfam" id="PF07022">
    <property type="entry name" value="Phage_CI_repr"/>
    <property type="match status" value="1"/>
</dbReference>
<evidence type="ECO:0000313" key="6">
    <source>
        <dbReference type="EMBL" id="SBW12236.1"/>
    </source>
</evidence>
<dbReference type="PANTHER" id="PTHR40661">
    <property type="match status" value="1"/>
</dbReference>
<keyword evidence="3" id="KW-0804">Transcription</keyword>